<dbReference type="EMBL" id="CAJPDR010000192">
    <property type="protein sequence ID" value="CAF9924588.1"/>
    <property type="molecule type" value="Genomic_DNA"/>
</dbReference>
<name>A0A8H3FHH6_9LECA</name>
<gene>
    <name evidence="4" type="ORF">ALECFALPRED_002793</name>
</gene>
<organism evidence="4 5">
    <name type="scientific">Alectoria fallacina</name>
    <dbReference type="NCBI Taxonomy" id="1903189"/>
    <lineage>
        <taxon>Eukaryota</taxon>
        <taxon>Fungi</taxon>
        <taxon>Dikarya</taxon>
        <taxon>Ascomycota</taxon>
        <taxon>Pezizomycotina</taxon>
        <taxon>Lecanoromycetes</taxon>
        <taxon>OSLEUM clade</taxon>
        <taxon>Lecanoromycetidae</taxon>
        <taxon>Lecanorales</taxon>
        <taxon>Lecanorineae</taxon>
        <taxon>Parmeliaceae</taxon>
        <taxon>Alectoria</taxon>
    </lineage>
</organism>
<feature type="compositionally biased region" description="Low complexity" evidence="1">
    <location>
        <begin position="472"/>
        <end position="487"/>
    </location>
</feature>
<keyword evidence="2" id="KW-1133">Transmembrane helix</keyword>
<dbReference type="OrthoDB" id="2583188at2759"/>
<protein>
    <submittedName>
        <fullName evidence="4">Uncharacterized protein</fullName>
    </submittedName>
</protein>
<keyword evidence="2" id="KW-0812">Transmembrane</keyword>
<proteinExistence type="predicted"/>
<comment type="caution">
    <text evidence="4">The sequence shown here is derived from an EMBL/GenBank/DDBJ whole genome shotgun (WGS) entry which is preliminary data.</text>
</comment>
<evidence type="ECO:0000256" key="1">
    <source>
        <dbReference type="SAM" id="MobiDB-lite"/>
    </source>
</evidence>
<accession>A0A8H3FHH6</accession>
<feature type="signal peptide" evidence="3">
    <location>
        <begin position="1"/>
        <end position="27"/>
    </location>
</feature>
<reference evidence="4" key="1">
    <citation type="submission" date="2021-03" db="EMBL/GenBank/DDBJ databases">
        <authorList>
            <person name="Tagirdzhanova G."/>
        </authorList>
    </citation>
    <scope>NUCLEOTIDE SEQUENCE</scope>
</reference>
<dbReference type="AlphaFoldDB" id="A0A8H3FHH6"/>
<evidence type="ECO:0000256" key="2">
    <source>
        <dbReference type="SAM" id="Phobius"/>
    </source>
</evidence>
<keyword evidence="3" id="KW-0732">Signal</keyword>
<feature type="region of interest" description="Disordered" evidence="1">
    <location>
        <begin position="471"/>
        <end position="495"/>
    </location>
</feature>
<evidence type="ECO:0000313" key="5">
    <source>
        <dbReference type="Proteomes" id="UP000664203"/>
    </source>
</evidence>
<feature type="transmembrane region" description="Helical" evidence="2">
    <location>
        <begin position="515"/>
        <end position="535"/>
    </location>
</feature>
<keyword evidence="5" id="KW-1185">Reference proteome</keyword>
<sequence>MYLSMSCFPSIAQLLTPSLLLINLTQARTPIVVKRVTTLGPQLTPDVTNVSRDGGYSALINGNIVWLYDDTECMDMQGNQLSFVSNTATYANQPNSNVATVADFGIVNLGTNPDGSPKTAILAHTTVGTGGWIPFQPDELQYNEQMNGKERVAIWPGTSPTSISTTQAFLYAPLVYVDSKPQDPLKEYQARGMTLITITAPSSGPIAARQGDLIIPGTEVAYGGFSSILGYKSTDTVTDKDSGNRDVYLLGMTASGLQLARVGMNDLSNFSKYTFWNPQGQNFSNSPPKPSLEDATQVYLPGTFSSGSIFYSPYFETFIMVYFNKMVDSTFYVRYLQLNGPLGQDTTWIVGGKNGKGIEAEDAEALVRYTWSAEQKLYASPPGPGGFNYAGMAHPEYFNTRYFPQSLYPTSTPTKQQMNGWYGSGSAGVDGKSILLSWTSQEVGGTDNGIYQIQLATVEFDDIPSDFGPDVSATAGTAAPSGTPTASFAQGKKPPNNPVSSILSIAGHGTAAHTVGLGLLHGCAIYVLAMHVFLYTRVRGRII</sequence>
<evidence type="ECO:0000313" key="4">
    <source>
        <dbReference type="EMBL" id="CAF9924588.1"/>
    </source>
</evidence>
<feature type="chain" id="PRO_5034946162" evidence="3">
    <location>
        <begin position="28"/>
        <end position="543"/>
    </location>
</feature>
<keyword evidence="2" id="KW-0472">Membrane</keyword>
<dbReference type="Proteomes" id="UP000664203">
    <property type="component" value="Unassembled WGS sequence"/>
</dbReference>
<evidence type="ECO:0000256" key="3">
    <source>
        <dbReference type="SAM" id="SignalP"/>
    </source>
</evidence>